<reference evidence="2" key="2">
    <citation type="journal article" date="2007" name="Science">
        <title>Genome sequence of Aedes aegypti, a major arbovirus vector.</title>
        <authorList>
            <person name="Nene V."/>
            <person name="Wortman J.R."/>
            <person name="Lawson D."/>
            <person name="Haas B."/>
            <person name="Kodira C."/>
            <person name="Tu Z.J."/>
            <person name="Loftus B."/>
            <person name="Xi Z."/>
            <person name="Megy K."/>
            <person name="Grabherr M."/>
            <person name="Ren Q."/>
            <person name="Zdobnov E.M."/>
            <person name="Lobo N.F."/>
            <person name="Campbell K.S."/>
            <person name="Brown S.E."/>
            <person name="Bonaldo M.F."/>
            <person name="Zhu J."/>
            <person name="Sinkins S.P."/>
            <person name="Hogenkamp D.G."/>
            <person name="Amedeo P."/>
            <person name="Arensburger P."/>
            <person name="Atkinson P.W."/>
            <person name="Bidwell S."/>
            <person name="Biedler J."/>
            <person name="Birney E."/>
            <person name="Bruggner R.V."/>
            <person name="Costas J."/>
            <person name="Coy M.R."/>
            <person name="Crabtree J."/>
            <person name="Crawford M."/>
            <person name="Debruyn B."/>
            <person name="Decaprio D."/>
            <person name="Eiglmeier K."/>
            <person name="Eisenstadt E."/>
            <person name="El-Dorry H."/>
            <person name="Gelbart W.M."/>
            <person name="Gomes S.L."/>
            <person name="Hammond M."/>
            <person name="Hannick L.I."/>
            <person name="Hogan J.R."/>
            <person name="Holmes M.H."/>
            <person name="Jaffe D."/>
            <person name="Johnston J.S."/>
            <person name="Kennedy R.C."/>
            <person name="Koo H."/>
            <person name="Kravitz S."/>
            <person name="Kriventseva E.V."/>
            <person name="Kulp D."/>
            <person name="Labutti K."/>
            <person name="Lee E."/>
            <person name="Li S."/>
            <person name="Lovin D.D."/>
            <person name="Mao C."/>
            <person name="Mauceli E."/>
            <person name="Menck C.F."/>
            <person name="Miller J.R."/>
            <person name="Montgomery P."/>
            <person name="Mori A."/>
            <person name="Nascimento A.L."/>
            <person name="Naveira H.F."/>
            <person name="Nusbaum C."/>
            <person name="O'leary S."/>
            <person name="Orvis J."/>
            <person name="Pertea M."/>
            <person name="Quesneville H."/>
            <person name="Reidenbach K.R."/>
            <person name="Rogers Y.H."/>
            <person name="Roth C.W."/>
            <person name="Schneider J.R."/>
            <person name="Schatz M."/>
            <person name="Shumway M."/>
            <person name="Stanke M."/>
            <person name="Stinson E.O."/>
            <person name="Tubio J.M."/>
            <person name="Vanzee J.P."/>
            <person name="Verjovski-Almeida S."/>
            <person name="Werner D."/>
            <person name="White O."/>
            <person name="Wyder S."/>
            <person name="Zeng Q."/>
            <person name="Zhao Q."/>
            <person name="Zhao Y."/>
            <person name="Hill C.A."/>
            <person name="Raikhel A.S."/>
            <person name="Soares M.B."/>
            <person name="Knudson D.L."/>
            <person name="Lee N.H."/>
            <person name="Galagan J."/>
            <person name="Salzberg S.L."/>
            <person name="Paulsen I.T."/>
            <person name="Dimopoulos G."/>
            <person name="Collins F.H."/>
            <person name="Birren B."/>
            <person name="Fraser-Liggett C.M."/>
            <person name="Severson D.W."/>
        </authorList>
    </citation>
    <scope>NUCLEOTIDE SEQUENCE [LARGE SCALE GENOMIC DNA]</scope>
    <source>
        <strain evidence="2">Liverpool</strain>
    </source>
</reference>
<dbReference type="GO" id="GO:0005758">
    <property type="term" value="C:mitochondrial intermembrane space"/>
    <property type="evidence" value="ECO:0007669"/>
    <property type="project" value="InterPro"/>
</dbReference>
<dbReference type="HOGENOM" id="CLU_067902_7_0_1"/>
<reference evidence="2" key="1">
    <citation type="submission" date="2005-10" db="EMBL/GenBank/DDBJ databases">
        <authorList>
            <person name="Loftus B.J."/>
            <person name="Nene V.M."/>
            <person name="Hannick L.I."/>
            <person name="Bidwell S."/>
            <person name="Haas B."/>
            <person name="Amedeo P."/>
            <person name="Orvis J."/>
            <person name="Wortman J.R."/>
            <person name="White O.R."/>
            <person name="Salzberg S."/>
            <person name="Shumway M."/>
            <person name="Koo H."/>
            <person name="Zhao Y."/>
            <person name="Holmes M."/>
            <person name="Miller J."/>
            <person name="Schatz M."/>
            <person name="Pop M."/>
            <person name="Pai G."/>
            <person name="Utterback T."/>
            <person name="Rogers Y.-H."/>
            <person name="Kravitz S."/>
            <person name="Fraser C.M."/>
        </authorList>
    </citation>
    <scope>NUCLEOTIDE SEQUENCE</scope>
    <source>
        <strain evidence="2">Liverpool</strain>
    </source>
</reference>
<evidence type="ECO:0000259" key="1">
    <source>
        <dbReference type="PROSITE" id="PS50904"/>
    </source>
</evidence>
<dbReference type="EMBL" id="CH477227">
    <property type="protein sequence ID" value="EAT47106.1"/>
    <property type="molecule type" value="Genomic_DNA"/>
</dbReference>
<dbReference type="eggNOG" id="KOG3336">
    <property type="taxonomic scope" value="Eukaryota"/>
</dbReference>
<dbReference type="PaxDb" id="7159-AAEL001783-PA"/>
<accession>Q17K80</accession>
<dbReference type="PROSITE" id="PS50904">
    <property type="entry name" value="PRELI_MSF1"/>
    <property type="match status" value="1"/>
</dbReference>
<evidence type="ECO:0000313" key="3">
    <source>
        <dbReference type="Proteomes" id="UP000682892"/>
    </source>
</evidence>
<dbReference type="Proteomes" id="UP000682892">
    <property type="component" value="Unassembled WGS sequence"/>
</dbReference>
<evidence type="ECO:0000313" key="2">
    <source>
        <dbReference type="EMBL" id="EAT47106.1"/>
    </source>
</evidence>
<sequence length="117" mass="13133">PKTSQYGTDVVERPAGVLRTHRLVSSKWYFPQWTQKVIGSTVDPAKKLMTLKTINFTFDSFLSVYETLSYVPHPSDPGLLKQDATVQVEEVPLNRCMEDVLTKNISTNAGKGCQDLE</sequence>
<reference evidence="2" key="3">
    <citation type="submission" date="2012-09" db="EMBL/GenBank/DDBJ databases">
        <authorList>
            <consortium name="VectorBase"/>
        </authorList>
    </citation>
    <scope>NUCLEOTIDE SEQUENCE</scope>
    <source>
        <strain evidence="2">Liverpool</strain>
    </source>
</reference>
<dbReference type="PhylomeDB" id="Q17K80"/>
<proteinExistence type="predicted"/>
<dbReference type="VEuPathDB" id="VectorBase:AAEL019482"/>
<name>Q17K80_AEDAE</name>
<dbReference type="InterPro" id="IPR037365">
    <property type="entry name" value="Slowmo/Ups"/>
</dbReference>
<feature type="non-terminal residue" evidence="2">
    <location>
        <position position="1"/>
    </location>
</feature>
<dbReference type="STRING" id="7159.Q17K80"/>
<gene>
    <name evidence="2" type="ORF">AaeL_AAEL001783</name>
</gene>
<dbReference type="InterPro" id="IPR006797">
    <property type="entry name" value="PRELI/MSF1_dom"/>
</dbReference>
<protein>
    <submittedName>
        <fullName evidence="2">AAEL001783-PA</fullName>
    </submittedName>
</protein>
<dbReference type="PANTHER" id="PTHR11158">
    <property type="entry name" value="MSF1/PX19 RELATED"/>
    <property type="match status" value="1"/>
</dbReference>
<organism evidence="2 3">
    <name type="scientific">Aedes aegypti</name>
    <name type="common">Yellowfever mosquito</name>
    <name type="synonym">Culex aegypti</name>
    <dbReference type="NCBI Taxonomy" id="7159"/>
    <lineage>
        <taxon>Eukaryota</taxon>
        <taxon>Metazoa</taxon>
        <taxon>Ecdysozoa</taxon>
        <taxon>Arthropoda</taxon>
        <taxon>Hexapoda</taxon>
        <taxon>Insecta</taxon>
        <taxon>Pterygota</taxon>
        <taxon>Neoptera</taxon>
        <taxon>Endopterygota</taxon>
        <taxon>Diptera</taxon>
        <taxon>Nematocera</taxon>
        <taxon>Culicoidea</taxon>
        <taxon>Culicidae</taxon>
        <taxon>Culicinae</taxon>
        <taxon>Aedini</taxon>
        <taxon>Aedes</taxon>
        <taxon>Stegomyia</taxon>
    </lineage>
</organism>
<feature type="domain" description="PRELI/MSF1" evidence="1">
    <location>
        <begin position="1"/>
        <end position="117"/>
    </location>
</feature>
<dbReference type="OMA" id="VPLNRCM"/>
<dbReference type="Pfam" id="PF04707">
    <property type="entry name" value="PRELI"/>
    <property type="match status" value="1"/>
</dbReference>
<dbReference type="AlphaFoldDB" id="Q17K80"/>